<dbReference type="EMBL" id="FNVU01000017">
    <property type="protein sequence ID" value="SEG86656.1"/>
    <property type="molecule type" value="Genomic_DNA"/>
</dbReference>
<dbReference type="Gene3D" id="1.20.1720.10">
    <property type="entry name" value="Multidrug resistance protein D"/>
    <property type="match status" value="1"/>
</dbReference>
<feature type="transmembrane region" description="Helical" evidence="8">
    <location>
        <begin position="245"/>
        <end position="262"/>
    </location>
</feature>
<feature type="transmembrane region" description="Helical" evidence="8">
    <location>
        <begin position="283"/>
        <end position="306"/>
    </location>
</feature>
<dbReference type="GO" id="GO:0046677">
    <property type="term" value="P:response to antibiotic"/>
    <property type="evidence" value="ECO:0007669"/>
    <property type="project" value="UniProtKB-KW"/>
</dbReference>
<evidence type="ECO:0000256" key="7">
    <source>
        <dbReference type="ARBA" id="ARBA00023251"/>
    </source>
</evidence>
<reference evidence="10 11" key="1">
    <citation type="submission" date="2016-10" db="EMBL/GenBank/DDBJ databases">
        <authorList>
            <person name="de Groot N.N."/>
        </authorList>
    </citation>
    <scope>NUCLEOTIDE SEQUENCE [LARGE SCALE GENOMIC DNA]</scope>
    <source>
        <strain evidence="10 11">CGMCC 4.2023</strain>
    </source>
</reference>
<proteinExistence type="predicted"/>
<feature type="domain" description="Major facilitator superfamily (MFS) profile" evidence="9">
    <location>
        <begin position="27"/>
        <end position="511"/>
    </location>
</feature>
<dbReference type="InterPro" id="IPR011701">
    <property type="entry name" value="MFS"/>
</dbReference>
<keyword evidence="11" id="KW-1185">Reference proteome</keyword>
<dbReference type="RefSeq" id="WP_103889258.1">
    <property type="nucleotide sequence ID" value="NZ_FNVU01000017.1"/>
</dbReference>
<dbReference type="InterPro" id="IPR020846">
    <property type="entry name" value="MFS_dom"/>
</dbReference>
<keyword evidence="5 8" id="KW-1133">Transmembrane helix</keyword>
<feature type="transmembrane region" description="Helical" evidence="8">
    <location>
        <begin position="180"/>
        <end position="201"/>
    </location>
</feature>
<dbReference type="CDD" id="cd17321">
    <property type="entry name" value="MFS_MMR_MDR_like"/>
    <property type="match status" value="1"/>
</dbReference>
<dbReference type="InterPro" id="IPR004638">
    <property type="entry name" value="EmrB-like"/>
</dbReference>
<dbReference type="NCBIfam" id="TIGR00711">
    <property type="entry name" value="efflux_EmrB"/>
    <property type="match status" value="1"/>
</dbReference>
<feature type="transmembrane region" description="Helical" evidence="8">
    <location>
        <begin position="25"/>
        <end position="49"/>
    </location>
</feature>
<keyword evidence="3" id="KW-1003">Cell membrane</keyword>
<gene>
    <name evidence="10" type="ORF">SAMN05216223_117150</name>
</gene>
<evidence type="ECO:0000256" key="1">
    <source>
        <dbReference type="ARBA" id="ARBA00004651"/>
    </source>
</evidence>
<evidence type="ECO:0000259" key="9">
    <source>
        <dbReference type="PROSITE" id="PS50850"/>
    </source>
</evidence>
<keyword evidence="7" id="KW-0046">Antibiotic resistance</keyword>
<evidence type="ECO:0000256" key="5">
    <source>
        <dbReference type="ARBA" id="ARBA00022989"/>
    </source>
</evidence>
<evidence type="ECO:0000256" key="6">
    <source>
        <dbReference type="ARBA" id="ARBA00023136"/>
    </source>
</evidence>
<feature type="transmembrane region" description="Helical" evidence="8">
    <location>
        <begin position="213"/>
        <end position="233"/>
    </location>
</feature>
<feature type="transmembrane region" description="Helical" evidence="8">
    <location>
        <begin position="487"/>
        <end position="508"/>
    </location>
</feature>
<sequence>MTATQKVGRPEISGAGRGAGGSARWWALAALALSGLTIGLDATVLNVALPEVSTALHATTGQLQWFGTAYTLVVGVAMLPAANLGDRYGRKRLLVGSLVLFAAASAWCAVAGSPGELIAARAVLGLAGAALMPLGFAMLPALFEERDARAKAVTIWTAASAAGLPLGPIVGGWLLDHYWWGSVFLLNIPLALAGAAALVVLLPESRSARPIPLDVPGALLSSAGLAGVIYGFINAGQSGWTAATTWGPALAGLVMLAAFAAWERRSTHPLIELSLFGDARFTWGAVHATIANFALFGLLFAVPQYFQSVGGATPLGTGLRLLPMIGGLLIGTQGGGKVAARFGPRLVIAAGFLLSGASLLAAATTRVDTGYGFTAAWIAVLGAGVGLALPAAMTAALSVLSAERAGAGSGLLQALRQVGGTIGVAVLGTVLSSGYHSRVRSHTGHLPGGSAGTVHDSVAAGVEVAGRLHDDVLGRAVRVAFVHGMDLTLIVSGGLVLAGAILAVLFLPRQESPDPGGRADG</sequence>
<feature type="transmembrane region" description="Helical" evidence="8">
    <location>
        <begin position="155"/>
        <end position="174"/>
    </location>
</feature>
<evidence type="ECO:0000256" key="2">
    <source>
        <dbReference type="ARBA" id="ARBA00022448"/>
    </source>
</evidence>
<feature type="transmembrane region" description="Helical" evidence="8">
    <location>
        <begin position="118"/>
        <end position="143"/>
    </location>
</feature>
<protein>
    <submittedName>
        <fullName evidence="10">Drug resistance transporter, EmrB/QacA subfamily</fullName>
    </submittedName>
</protein>
<evidence type="ECO:0000313" key="10">
    <source>
        <dbReference type="EMBL" id="SEG86656.1"/>
    </source>
</evidence>
<evidence type="ECO:0000256" key="3">
    <source>
        <dbReference type="ARBA" id="ARBA00022475"/>
    </source>
</evidence>
<keyword evidence="4 8" id="KW-0812">Transmembrane</keyword>
<feature type="transmembrane region" description="Helical" evidence="8">
    <location>
        <begin position="375"/>
        <end position="402"/>
    </location>
</feature>
<comment type="subcellular location">
    <subcellularLocation>
        <location evidence="1">Cell membrane</location>
        <topology evidence="1">Multi-pass membrane protein</topology>
    </subcellularLocation>
</comment>
<dbReference type="Pfam" id="PF07690">
    <property type="entry name" value="MFS_1"/>
    <property type="match status" value="1"/>
</dbReference>
<evidence type="ECO:0000256" key="4">
    <source>
        <dbReference type="ARBA" id="ARBA00022692"/>
    </source>
</evidence>
<dbReference type="SUPFAM" id="SSF103473">
    <property type="entry name" value="MFS general substrate transporter"/>
    <property type="match status" value="1"/>
</dbReference>
<feature type="transmembrane region" description="Helical" evidence="8">
    <location>
        <begin position="342"/>
        <end position="363"/>
    </location>
</feature>
<dbReference type="GO" id="GO:0022857">
    <property type="term" value="F:transmembrane transporter activity"/>
    <property type="evidence" value="ECO:0007669"/>
    <property type="project" value="InterPro"/>
</dbReference>
<dbReference type="PANTHER" id="PTHR42718:SF42">
    <property type="entry name" value="EXPORT PROTEIN"/>
    <property type="match status" value="1"/>
</dbReference>
<dbReference type="GO" id="GO:0005886">
    <property type="term" value="C:plasma membrane"/>
    <property type="evidence" value="ECO:0007669"/>
    <property type="project" value="UniProtKB-SubCell"/>
</dbReference>
<organism evidence="10 11">
    <name type="scientific">Actinacidiphila yanglinensis</name>
    <dbReference type="NCBI Taxonomy" id="310779"/>
    <lineage>
        <taxon>Bacteria</taxon>
        <taxon>Bacillati</taxon>
        <taxon>Actinomycetota</taxon>
        <taxon>Actinomycetes</taxon>
        <taxon>Kitasatosporales</taxon>
        <taxon>Streptomycetaceae</taxon>
        <taxon>Actinacidiphila</taxon>
    </lineage>
</organism>
<feature type="transmembrane region" description="Helical" evidence="8">
    <location>
        <begin position="414"/>
        <end position="435"/>
    </location>
</feature>
<keyword evidence="6 8" id="KW-0472">Membrane</keyword>
<feature type="transmembrane region" description="Helical" evidence="8">
    <location>
        <begin position="93"/>
        <end position="112"/>
    </location>
</feature>
<dbReference type="PROSITE" id="PS50850">
    <property type="entry name" value="MFS"/>
    <property type="match status" value="1"/>
</dbReference>
<evidence type="ECO:0000313" key="11">
    <source>
        <dbReference type="Proteomes" id="UP000236754"/>
    </source>
</evidence>
<dbReference type="Gene3D" id="1.20.1250.20">
    <property type="entry name" value="MFS general substrate transporter like domains"/>
    <property type="match status" value="1"/>
</dbReference>
<dbReference type="InterPro" id="IPR036259">
    <property type="entry name" value="MFS_trans_sf"/>
</dbReference>
<feature type="transmembrane region" description="Helical" evidence="8">
    <location>
        <begin position="61"/>
        <end position="81"/>
    </location>
</feature>
<dbReference type="Proteomes" id="UP000236754">
    <property type="component" value="Unassembled WGS sequence"/>
</dbReference>
<evidence type="ECO:0000256" key="8">
    <source>
        <dbReference type="SAM" id="Phobius"/>
    </source>
</evidence>
<accession>A0A1H6DPT1</accession>
<dbReference type="OrthoDB" id="9781469at2"/>
<dbReference type="PANTHER" id="PTHR42718">
    <property type="entry name" value="MAJOR FACILITATOR SUPERFAMILY MULTIDRUG TRANSPORTER MFSC"/>
    <property type="match status" value="1"/>
</dbReference>
<keyword evidence="2" id="KW-0813">Transport</keyword>
<name>A0A1H6DPT1_9ACTN</name>
<dbReference type="AlphaFoldDB" id="A0A1H6DPT1"/>